<dbReference type="Proteomes" id="UP000004358">
    <property type="component" value="Unassembled WGS sequence"/>
</dbReference>
<dbReference type="EMBL" id="AANZ01000013">
    <property type="protein sequence ID" value="EAQ79715.1"/>
    <property type="molecule type" value="Genomic_DNA"/>
</dbReference>
<gene>
    <name evidence="1" type="ORF">DSM3645_24440</name>
</gene>
<dbReference type="AlphaFoldDB" id="A3ZUX9"/>
<comment type="caution">
    <text evidence="1">The sequence shown here is derived from an EMBL/GenBank/DDBJ whole genome shotgun (WGS) entry which is preliminary data.</text>
</comment>
<protein>
    <submittedName>
        <fullName evidence="1">Uncharacterized protein</fullName>
    </submittedName>
</protein>
<evidence type="ECO:0000313" key="2">
    <source>
        <dbReference type="Proteomes" id="UP000004358"/>
    </source>
</evidence>
<name>A3ZUX9_9BACT</name>
<organism evidence="1 2">
    <name type="scientific">Blastopirellula marina DSM 3645</name>
    <dbReference type="NCBI Taxonomy" id="314230"/>
    <lineage>
        <taxon>Bacteria</taxon>
        <taxon>Pseudomonadati</taxon>
        <taxon>Planctomycetota</taxon>
        <taxon>Planctomycetia</taxon>
        <taxon>Pirellulales</taxon>
        <taxon>Pirellulaceae</taxon>
        <taxon>Blastopirellula</taxon>
    </lineage>
</organism>
<dbReference type="STRING" id="314230.DSM3645_24440"/>
<evidence type="ECO:0000313" key="1">
    <source>
        <dbReference type="EMBL" id="EAQ79715.1"/>
    </source>
</evidence>
<reference evidence="1 2" key="1">
    <citation type="submission" date="2006-02" db="EMBL/GenBank/DDBJ databases">
        <authorList>
            <person name="Amann R."/>
            <person name="Ferriera S."/>
            <person name="Johnson J."/>
            <person name="Kravitz S."/>
            <person name="Halpern A."/>
            <person name="Remington K."/>
            <person name="Beeson K."/>
            <person name="Tran B."/>
            <person name="Rogers Y.-H."/>
            <person name="Friedman R."/>
            <person name="Venter J.C."/>
        </authorList>
    </citation>
    <scope>NUCLEOTIDE SEQUENCE [LARGE SCALE GENOMIC DNA]</scope>
    <source>
        <strain evidence="1 2">DSM 3645</strain>
    </source>
</reference>
<proteinExistence type="predicted"/>
<accession>A3ZUX9</accession>
<dbReference type="HOGENOM" id="CLU_2393940_0_0_0"/>
<sequence length="93" mass="10670">MDDLEDWINRVTAAVNHWWSSNPDVDELEVSRDQEKHGVSVSVKLSIDGQMKTARFESWNIGNLKENSPDFLVDVRLSRCKNLILQRDGESTP</sequence>